<dbReference type="AlphaFoldDB" id="A0AAV2TQA0"/>
<gene>
    <name evidence="3" type="ORF">CDAUBV1_LOCUS14178</name>
</gene>
<comment type="caution">
    <text evidence="3">The sequence shown here is derived from an EMBL/GenBank/DDBJ whole genome shotgun (WGS) entry which is preliminary data.</text>
</comment>
<dbReference type="PANTHER" id="PTHR23347:SF6">
    <property type="entry name" value="FI17904P1"/>
    <property type="match status" value="1"/>
</dbReference>
<feature type="compositionally biased region" description="Pro residues" evidence="2">
    <location>
        <begin position="340"/>
        <end position="350"/>
    </location>
</feature>
<feature type="compositionally biased region" description="Basic and acidic residues" evidence="2">
    <location>
        <begin position="137"/>
        <end position="148"/>
    </location>
</feature>
<dbReference type="InterPro" id="IPR040171">
    <property type="entry name" value="USBP1-like"/>
</dbReference>
<feature type="compositionally biased region" description="Acidic residues" evidence="2">
    <location>
        <begin position="125"/>
        <end position="136"/>
    </location>
</feature>
<feature type="coiled-coil region" evidence="1">
    <location>
        <begin position="280"/>
        <end position="307"/>
    </location>
</feature>
<evidence type="ECO:0000256" key="1">
    <source>
        <dbReference type="SAM" id="Coils"/>
    </source>
</evidence>
<protein>
    <submittedName>
        <fullName evidence="3">Uncharacterized protein</fullName>
    </submittedName>
</protein>
<evidence type="ECO:0000313" key="4">
    <source>
        <dbReference type="Proteomes" id="UP001497525"/>
    </source>
</evidence>
<feature type="region of interest" description="Disordered" evidence="2">
    <location>
        <begin position="125"/>
        <end position="148"/>
    </location>
</feature>
<organism evidence="3 4">
    <name type="scientific">Calicophoron daubneyi</name>
    <name type="common">Rumen fluke</name>
    <name type="synonym">Paramphistomum daubneyi</name>
    <dbReference type="NCBI Taxonomy" id="300641"/>
    <lineage>
        <taxon>Eukaryota</taxon>
        <taxon>Metazoa</taxon>
        <taxon>Spiralia</taxon>
        <taxon>Lophotrochozoa</taxon>
        <taxon>Platyhelminthes</taxon>
        <taxon>Trematoda</taxon>
        <taxon>Digenea</taxon>
        <taxon>Plagiorchiida</taxon>
        <taxon>Pronocephalata</taxon>
        <taxon>Paramphistomoidea</taxon>
        <taxon>Paramphistomidae</taxon>
        <taxon>Calicophoron</taxon>
    </lineage>
</organism>
<feature type="compositionally biased region" description="Polar residues" evidence="2">
    <location>
        <begin position="322"/>
        <end position="334"/>
    </location>
</feature>
<dbReference type="EMBL" id="CAXLJL010000589">
    <property type="protein sequence ID" value="CAL5139134.1"/>
    <property type="molecule type" value="Genomic_DNA"/>
</dbReference>
<accession>A0AAV2TQA0</accession>
<name>A0AAV2TQA0_CALDB</name>
<keyword evidence="1" id="KW-0175">Coiled coil</keyword>
<sequence length="418" mass="46012">MAALDREHSSSKTEAGSFNTLVARIGLNSHSTPNYGIQNELHSRACLWSNFNSTISELNYITPQISQNLSLRNVQRLQRERDHLHQELSNQIARYEDRLTELHSVIAELRKRLERADAHIIREVDEIEEKEEEEEHEKDAELNERSDAVDAEADEIGSFSGNSPFPPRKNQCNCQLQRETNDSPLLTHNDYCHSDGSSDAGNTSVGAVDGDHPDLPDNDTNYGALRSNKNRLLSAGMDHDGIYNTVGVYSPLQQTQINNSSQVAATSDEAVLQARKRYSIVDYEAALARLQAKLTCVTEERDLLARQLSTASPHSVVAPGDRQSQLPCSHSPTLGQPYHSAPPPSTPTGVPPVTGMCGQLSTQKSTLIPNLSSLGQSQKPGSRSSTAYESPKHFLQNQCCTASAPPQRGRELRKTTGP</sequence>
<proteinExistence type="predicted"/>
<dbReference type="Proteomes" id="UP001497525">
    <property type="component" value="Unassembled WGS sequence"/>
</dbReference>
<evidence type="ECO:0000256" key="2">
    <source>
        <dbReference type="SAM" id="MobiDB-lite"/>
    </source>
</evidence>
<reference evidence="3" key="1">
    <citation type="submission" date="2024-06" db="EMBL/GenBank/DDBJ databases">
        <authorList>
            <person name="Liu X."/>
            <person name="Lenzi L."/>
            <person name="Haldenby T S."/>
            <person name="Uol C."/>
        </authorList>
    </citation>
    <scope>NUCLEOTIDE SEQUENCE</scope>
</reference>
<feature type="compositionally biased region" description="Polar residues" evidence="2">
    <location>
        <begin position="359"/>
        <end position="388"/>
    </location>
</feature>
<dbReference type="PANTHER" id="PTHR23347">
    <property type="entry name" value="COLORECTAL MUTANT CANCER PROTEIN MCC PROTEIN -RELATED"/>
    <property type="match status" value="1"/>
</dbReference>
<feature type="region of interest" description="Disordered" evidence="2">
    <location>
        <begin position="311"/>
        <end position="418"/>
    </location>
</feature>
<evidence type="ECO:0000313" key="3">
    <source>
        <dbReference type="EMBL" id="CAL5139134.1"/>
    </source>
</evidence>
<feature type="compositionally biased region" description="Basic and acidic residues" evidence="2">
    <location>
        <begin position="408"/>
        <end position="418"/>
    </location>
</feature>